<dbReference type="EMBL" id="JWZT01001317">
    <property type="protein sequence ID" value="KII72248.1"/>
    <property type="molecule type" value="Genomic_DNA"/>
</dbReference>
<dbReference type="Proteomes" id="UP000031668">
    <property type="component" value="Unassembled WGS sequence"/>
</dbReference>
<evidence type="ECO:0000256" key="1">
    <source>
        <dbReference type="SAM" id="MobiDB-lite"/>
    </source>
</evidence>
<gene>
    <name evidence="2" type="ORF">RF11_08672</name>
</gene>
<dbReference type="AlphaFoldDB" id="A0A0C2JS45"/>
<name>A0A0C2JS45_THEKT</name>
<comment type="caution">
    <text evidence="2">The sequence shown here is derived from an EMBL/GenBank/DDBJ whole genome shotgun (WGS) entry which is preliminary data.</text>
</comment>
<organism evidence="2 3">
    <name type="scientific">Thelohanellus kitauei</name>
    <name type="common">Myxosporean</name>
    <dbReference type="NCBI Taxonomy" id="669202"/>
    <lineage>
        <taxon>Eukaryota</taxon>
        <taxon>Metazoa</taxon>
        <taxon>Cnidaria</taxon>
        <taxon>Myxozoa</taxon>
        <taxon>Myxosporea</taxon>
        <taxon>Bivalvulida</taxon>
        <taxon>Platysporina</taxon>
        <taxon>Myxobolidae</taxon>
        <taxon>Thelohanellus</taxon>
    </lineage>
</organism>
<sequence>MALKKSGSHISNDAEIGSIIIYSCMSLSAFCKLLKTNNSGEYFVNNRHMNEVVEILFNTLLNVSIPNAVPKNDLILSVLVSLVDIFDFLCHFHQVEVLNERIYQIKNSEILIFLSRSATMPLSNSFRPDSPSSQGSSNQKDVLFEISRHSLIVLSRLLPLIKSSDALINVVINAKLVHRLVIMVQKVEDASIVELVCRNMELLARIGLKHFILENQAISCLEKLQGPHYDPIRKTIDQLIGISIKVNLEYLNKEDSFKQEIPDRKQNGFKKDQNGLGVSPCVPWIRESSSGHPKKQLIEISNTPPSEEESLSINTSNIDGDNRFFFCTKTNPDYSMLRDMSSYEKTAEKSQSSEELTHKQYEKENKACNIVRSLSSKNYKNSARCNTNRSYFSKIKDKTQLDPAEHKPRRILTYMSNLFKSKSKLSKTQS</sequence>
<accession>A0A0C2JS45</accession>
<keyword evidence="3" id="KW-1185">Reference proteome</keyword>
<evidence type="ECO:0000313" key="3">
    <source>
        <dbReference type="Proteomes" id="UP000031668"/>
    </source>
</evidence>
<proteinExistence type="predicted"/>
<feature type="compositionally biased region" description="Polar residues" evidence="1">
    <location>
        <begin position="299"/>
        <end position="315"/>
    </location>
</feature>
<evidence type="ECO:0000313" key="2">
    <source>
        <dbReference type="EMBL" id="KII72248.1"/>
    </source>
</evidence>
<reference evidence="2 3" key="1">
    <citation type="journal article" date="2014" name="Genome Biol. Evol.">
        <title>The genome of the myxosporean Thelohanellus kitauei shows adaptations to nutrient acquisition within its fish host.</title>
        <authorList>
            <person name="Yang Y."/>
            <person name="Xiong J."/>
            <person name="Zhou Z."/>
            <person name="Huo F."/>
            <person name="Miao W."/>
            <person name="Ran C."/>
            <person name="Liu Y."/>
            <person name="Zhang J."/>
            <person name="Feng J."/>
            <person name="Wang M."/>
            <person name="Wang M."/>
            <person name="Wang L."/>
            <person name="Yao B."/>
        </authorList>
    </citation>
    <scope>NUCLEOTIDE SEQUENCE [LARGE SCALE GENOMIC DNA]</scope>
    <source>
        <strain evidence="2">Wuqing</strain>
    </source>
</reference>
<feature type="region of interest" description="Disordered" evidence="1">
    <location>
        <begin position="287"/>
        <end position="315"/>
    </location>
</feature>
<protein>
    <submittedName>
        <fullName evidence="2">Uncharacterized protein</fullName>
    </submittedName>
</protein>